<proteinExistence type="predicted"/>
<accession>A0A6B0UXC0</accession>
<name>A0A6B0UXC0_IXORI</name>
<dbReference type="AlphaFoldDB" id="A0A6B0UXC0"/>
<sequence length="163" mass="18210">MSRLWVRVLRIFMMRTTAASIWYCRSWYTRSWVELCSSCVSRIWIWLILMRKSRFRKSALNRNRSSSCTSRPRGTLSSTRARPHASDCSVRRSSPSSRRVDARSSASPTGPAASLKASSTSAWKRDTCSSLGPPPLGAGKAALSTQCPRLGCHCSLRPLCLPR</sequence>
<feature type="compositionally biased region" description="Low complexity" evidence="1">
    <location>
        <begin position="86"/>
        <end position="108"/>
    </location>
</feature>
<feature type="region of interest" description="Disordered" evidence="1">
    <location>
        <begin position="64"/>
        <end position="118"/>
    </location>
</feature>
<organism evidence="2">
    <name type="scientific">Ixodes ricinus</name>
    <name type="common">Common tick</name>
    <name type="synonym">Acarus ricinus</name>
    <dbReference type="NCBI Taxonomy" id="34613"/>
    <lineage>
        <taxon>Eukaryota</taxon>
        <taxon>Metazoa</taxon>
        <taxon>Ecdysozoa</taxon>
        <taxon>Arthropoda</taxon>
        <taxon>Chelicerata</taxon>
        <taxon>Arachnida</taxon>
        <taxon>Acari</taxon>
        <taxon>Parasitiformes</taxon>
        <taxon>Ixodida</taxon>
        <taxon>Ixodoidea</taxon>
        <taxon>Ixodidae</taxon>
        <taxon>Ixodinae</taxon>
        <taxon>Ixodes</taxon>
    </lineage>
</organism>
<protein>
    <submittedName>
        <fullName evidence="2">Putative secreted protein</fullName>
    </submittedName>
</protein>
<feature type="compositionally biased region" description="Polar residues" evidence="1">
    <location>
        <begin position="64"/>
        <end position="80"/>
    </location>
</feature>
<dbReference type="EMBL" id="GIFC01012336">
    <property type="protein sequence ID" value="MXU94419.1"/>
    <property type="molecule type" value="Transcribed_RNA"/>
</dbReference>
<evidence type="ECO:0000313" key="2">
    <source>
        <dbReference type="EMBL" id="MXU94419.1"/>
    </source>
</evidence>
<evidence type="ECO:0000256" key="1">
    <source>
        <dbReference type="SAM" id="MobiDB-lite"/>
    </source>
</evidence>
<reference evidence="2" key="1">
    <citation type="submission" date="2019-12" db="EMBL/GenBank/DDBJ databases">
        <title>An insight into the sialome of adult female Ixodes ricinus ticks feeding for 6 days.</title>
        <authorList>
            <person name="Perner J."/>
            <person name="Ribeiro J.M.C."/>
        </authorList>
    </citation>
    <scope>NUCLEOTIDE SEQUENCE</scope>
    <source>
        <strain evidence="2">Semi-engorged</strain>
        <tissue evidence="2">Salivary glands</tissue>
    </source>
</reference>